<gene>
    <name evidence="8" type="ORF">FD16_GL000992</name>
</gene>
<dbReference type="PANTHER" id="PTHR23531">
    <property type="entry name" value="QUINOLENE RESISTANCE PROTEIN NORA"/>
    <property type="match status" value="1"/>
</dbReference>
<dbReference type="PATRIC" id="fig|1423807.3.peg.1009"/>
<feature type="transmembrane region" description="Helical" evidence="6">
    <location>
        <begin position="364"/>
        <end position="385"/>
    </location>
</feature>
<evidence type="ECO:0000256" key="1">
    <source>
        <dbReference type="ARBA" id="ARBA00004651"/>
    </source>
</evidence>
<dbReference type="InterPro" id="IPR036259">
    <property type="entry name" value="MFS_trans_sf"/>
</dbReference>
<proteinExistence type="predicted"/>
<feature type="transmembrane region" description="Helical" evidence="6">
    <location>
        <begin position="48"/>
        <end position="66"/>
    </location>
</feature>
<feature type="domain" description="Major facilitator superfamily (MFS) profile" evidence="7">
    <location>
        <begin position="14"/>
        <end position="389"/>
    </location>
</feature>
<dbReference type="Gene3D" id="1.20.1250.20">
    <property type="entry name" value="MFS general substrate transporter like domains"/>
    <property type="match status" value="1"/>
</dbReference>
<feature type="transmembrane region" description="Helical" evidence="6">
    <location>
        <begin position="302"/>
        <end position="328"/>
    </location>
</feature>
<evidence type="ECO:0000259" key="7">
    <source>
        <dbReference type="PROSITE" id="PS50850"/>
    </source>
</evidence>
<dbReference type="Pfam" id="PF07690">
    <property type="entry name" value="MFS_1"/>
    <property type="match status" value="1"/>
</dbReference>
<evidence type="ECO:0000313" key="8">
    <source>
        <dbReference type="EMBL" id="KRM11176.1"/>
    </source>
</evidence>
<keyword evidence="9" id="KW-1185">Reference proteome</keyword>
<dbReference type="InterPro" id="IPR052714">
    <property type="entry name" value="MFS_Exporter"/>
</dbReference>
<dbReference type="GO" id="GO:0005886">
    <property type="term" value="C:plasma membrane"/>
    <property type="evidence" value="ECO:0007669"/>
    <property type="project" value="UniProtKB-SubCell"/>
</dbReference>
<name>A0A0R1VZW5_9LACO</name>
<dbReference type="GO" id="GO:0022857">
    <property type="term" value="F:transmembrane transporter activity"/>
    <property type="evidence" value="ECO:0007669"/>
    <property type="project" value="InterPro"/>
</dbReference>
<dbReference type="RefSeq" id="WP_010621864.1">
    <property type="nucleotide sequence ID" value="NZ_AZGF01000022.1"/>
</dbReference>
<sequence>MTKNVAKERIYNKKIILILAASFFYLSSPMLINPLITGFTKSIGGSTLIAGLVAGVMNITSLLLRPIAGNLSDNHSKYILASLGGIGLLIASIGYTLTTSVTLLIIFRIVNGVGYVFCTVCMATWMASLLPKNKIGAGMGFYGLMNAIGMALAPSLGIYLYQNFGYSKAFIASAISSILMIVLVQLVGDRGEPVKLKRPSQQASTKLRIVQPKVFPIAMMLMLFAIPYFATQAYIVTYVADLHLQVSVGMFFPIYAIILIILRLSLKDLFDTVAFGKFLYISLLSTIIGLLALVHMTNNFMMFIAALGIAGGYGLMFSICQATSLLVVPIEERGLANSTFYVGMDLGMSLGPIIGGLLKSLFPLHAFYLIMIVTLPLIWVIYFFNRKNLNATVAK</sequence>
<feature type="transmembrane region" description="Helical" evidence="6">
    <location>
        <begin position="15"/>
        <end position="36"/>
    </location>
</feature>
<dbReference type="CDD" id="cd17489">
    <property type="entry name" value="MFS_YfcJ_like"/>
    <property type="match status" value="1"/>
</dbReference>
<feature type="transmembrane region" description="Helical" evidence="6">
    <location>
        <begin position="340"/>
        <end position="358"/>
    </location>
</feature>
<keyword evidence="3 6" id="KW-0812">Transmembrane</keyword>
<evidence type="ECO:0000256" key="3">
    <source>
        <dbReference type="ARBA" id="ARBA00022692"/>
    </source>
</evidence>
<dbReference type="InterPro" id="IPR011701">
    <property type="entry name" value="MFS"/>
</dbReference>
<feature type="transmembrane region" description="Helical" evidence="6">
    <location>
        <begin position="214"/>
        <end position="236"/>
    </location>
</feature>
<feature type="transmembrane region" description="Helical" evidence="6">
    <location>
        <begin position="139"/>
        <end position="161"/>
    </location>
</feature>
<dbReference type="EMBL" id="AZGF01000022">
    <property type="protein sequence ID" value="KRM11176.1"/>
    <property type="molecule type" value="Genomic_DNA"/>
</dbReference>
<evidence type="ECO:0000256" key="6">
    <source>
        <dbReference type="SAM" id="Phobius"/>
    </source>
</evidence>
<dbReference type="Proteomes" id="UP000051820">
    <property type="component" value="Unassembled WGS sequence"/>
</dbReference>
<dbReference type="OrthoDB" id="9814001at2"/>
<accession>A0A0R1VZW5</accession>
<keyword evidence="2" id="KW-0813">Transport</keyword>
<comment type="caution">
    <text evidence="8">The sequence shown here is derived from an EMBL/GenBank/DDBJ whole genome shotgun (WGS) entry which is preliminary data.</text>
</comment>
<protein>
    <submittedName>
        <fullName evidence="8">Multidrug transport protein</fullName>
    </submittedName>
</protein>
<feature type="transmembrane region" description="Helical" evidence="6">
    <location>
        <begin position="167"/>
        <end position="188"/>
    </location>
</feature>
<evidence type="ECO:0000256" key="4">
    <source>
        <dbReference type="ARBA" id="ARBA00022989"/>
    </source>
</evidence>
<comment type="subcellular location">
    <subcellularLocation>
        <location evidence="1">Cell membrane</location>
        <topology evidence="1">Multi-pass membrane protein</topology>
    </subcellularLocation>
</comment>
<dbReference type="SUPFAM" id="SSF103473">
    <property type="entry name" value="MFS general substrate transporter"/>
    <property type="match status" value="1"/>
</dbReference>
<reference evidence="8 9" key="1">
    <citation type="journal article" date="2015" name="Genome Announc.">
        <title>Expanding the biotechnology potential of lactobacilli through comparative genomics of 213 strains and associated genera.</title>
        <authorList>
            <person name="Sun Z."/>
            <person name="Harris H.M."/>
            <person name="McCann A."/>
            <person name="Guo C."/>
            <person name="Argimon S."/>
            <person name="Zhang W."/>
            <person name="Yang X."/>
            <person name="Jeffery I.B."/>
            <person name="Cooney J.C."/>
            <person name="Kagawa T.F."/>
            <person name="Liu W."/>
            <person name="Song Y."/>
            <person name="Salvetti E."/>
            <person name="Wrobel A."/>
            <person name="Rasinkangas P."/>
            <person name="Parkhill J."/>
            <person name="Rea M.C."/>
            <person name="O'Sullivan O."/>
            <person name="Ritari J."/>
            <person name="Douillard F.P."/>
            <person name="Paul Ross R."/>
            <person name="Yang R."/>
            <person name="Briner A.E."/>
            <person name="Felis G.E."/>
            <person name="de Vos W.M."/>
            <person name="Barrangou R."/>
            <person name="Klaenhammer T.R."/>
            <person name="Caufield P.W."/>
            <person name="Cui Y."/>
            <person name="Zhang H."/>
            <person name="O'Toole P.W."/>
        </authorList>
    </citation>
    <scope>NUCLEOTIDE SEQUENCE [LARGE SCALE GENOMIC DNA]</scope>
    <source>
        <strain evidence="8 9">DSM 5007</strain>
    </source>
</reference>
<dbReference type="AlphaFoldDB" id="A0A0R1VZW5"/>
<dbReference type="PANTHER" id="PTHR23531:SF1">
    <property type="entry name" value="QUINOLENE RESISTANCE PROTEIN NORA"/>
    <property type="match status" value="1"/>
</dbReference>
<keyword evidence="4 6" id="KW-1133">Transmembrane helix</keyword>
<dbReference type="eggNOG" id="COG2814">
    <property type="taxonomic scope" value="Bacteria"/>
</dbReference>
<feature type="transmembrane region" description="Helical" evidence="6">
    <location>
        <begin position="242"/>
        <end position="266"/>
    </location>
</feature>
<organism evidence="8 9">
    <name type="scientific">Paucilactobacillus suebicus DSM 5007 = KCTC 3549</name>
    <dbReference type="NCBI Taxonomy" id="1423807"/>
    <lineage>
        <taxon>Bacteria</taxon>
        <taxon>Bacillati</taxon>
        <taxon>Bacillota</taxon>
        <taxon>Bacilli</taxon>
        <taxon>Lactobacillales</taxon>
        <taxon>Lactobacillaceae</taxon>
        <taxon>Paucilactobacillus</taxon>
    </lineage>
</organism>
<evidence type="ECO:0000256" key="2">
    <source>
        <dbReference type="ARBA" id="ARBA00022448"/>
    </source>
</evidence>
<feature type="transmembrane region" description="Helical" evidence="6">
    <location>
        <begin position="78"/>
        <end position="97"/>
    </location>
</feature>
<feature type="transmembrane region" description="Helical" evidence="6">
    <location>
        <begin position="103"/>
        <end position="127"/>
    </location>
</feature>
<keyword evidence="5 6" id="KW-0472">Membrane</keyword>
<dbReference type="InterPro" id="IPR020846">
    <property type="entry name" value="MFS_dom"/>
</dbReference>
<evidence type="ECO:0000256" key="5">
    <source>
        <dbReference type="ARBA" id="ARBA00023136"/>
    </source>
</evidence>
<dbReference type="PROSITE" id="PS50850">
    <property type="entry name" value="MFS"/>
    <property type="match status" value="1"/>
</dbReference>
<feature type="transmembrane region" description="Helical" evidence="6">
    <location>
        <begin position="278"/>
        <end position="296"/>
    </location>
</feature>
<dbReference type="STRING" id="1423807.FD16_GL000992"/>
<evidence type="ECO:0000313" key="9">
    <source>
        <dbReference type="Proteomes" id="UP000051820"/>
    </source>
</evidence>